<dbReference type="OrthoDB" id="9784332at2"/>
<keyword evidence="6" id="KW-1278">Translocase</keyword>
<gene>
    <name evidence="10" type="ORF">DES48_11228</name>
</gene>
<dbReference type="AlphaFoldDB" id="A0A366DT03"/>
<name>A0A366DT03_9BACI</name>
<comment type="caution">
    <text evidence="10">The sequence shown here is derived from an EMBL/GenBank/DDBJ whole genome shotgun (WGS) entry which is preliminary data.</text>
</comment>
<keyword evidence="2 8" id="KW-0813">Transport</keyword>
<dbReference type="GO" id="GO:0042626">
    <property type="term" value="F:ATPase-coupled transmembrane transporter activity"/>
    <property type="evidence" value="ECO:0007669"/>
    <property type="project" value="TreeGrafter"/>
</dbReference>
<dbReference type="RefSeq" id="WP_113869955.1">
    <property type="nucleotide sequence ID" value="NZ_BAABQN010000013.1"/>
</dbReference>
<dbReference type="InterPro" id="IPR017871">
    <property type="entry name" value="ABC_transporter-like_CS"/>
</dbReference>
<dbReference type="GO" id="GO:0043190">
    <property type="term" value="C:ATP-binding cassette (ABC) transporter complex"/>
    <property type="evidence" value="ECO:0007669"/>
    <property type="project" value="TreeGrafter"/>
</dbReference>
<dbReference type="InterPro" id="IPR003593">
    <property type="entry name" value="AAA+_ATPase"/>
</dbReference>
<evidence type="ECO:0000313" key="10">
    <source>
        <dbReference type="EMBL" id="RBO93227.1"/>
    </source>
</evidence>
<reference evidence="10 11" key="1">
    <citation type="submission" date="2018-06" db="EMBL/GenBank/DDBJ databases">
        <title>Genomic Encyclopedia of Type Strains, Phase IV (KMG-IV): sequencing the most valuable type-strain genomes for metagenomic binning, comparative biology and taxonomic classification.</title>
        <authorList>
            <person name="Goeker M."/>
        </authorList>
    </citation>
    <scope>NUCLEOTIDE SEQUENCE [LARGE SCALE GENOMIC DNA]</scope>
    <source>
        <strain evidence="10 11">DSM 15140</strain>
    </source>
</reference>
<comment type="subcellular location">
    <subcellularLocation>
        <location evidence="1 8">Cell membrane</location>
        <topology evidence="1 8">Peripheral membrane protein</topology>
    </subcellularLocation>
</comment>
<dbReference type="FunFam" id="3.40.50.300:FF:000224">
    <property type="entry name" value="Energy-coupling factor transporter ATP-binding protein EcfA"/>
    <property type="match status" value="1"/>
</dbReference>
<dbReference type="PANTHER" id="PTHR43553">
    <property type="entry name" value="HEAVY METAL TRANSPORTER"/>
    <property type="match status" value="1"/>
</dbReference>
<evidence type="ECO:0000256" key="5">
    <source>
        <dbReference type="ARBA" id="ARBA00022840"/>
    </source>
</evidence>
<dbReference type="PROSITE" id="PS50893">
    <property type="entry name" value="ABC_TRANSPORTER_2"/>
    <property type="match status" value="1"/>
</dbReference>
<evidence type="ECO:0000256" key="6">
    <source>
        <dbReference type="ARBA" id="ARBA00022967"/>
    </source>
</evidence>
<feature type="domain" description="ABC transporter" evidence="9">
    <location>
        <begin position="3"/>
        <end position="246"/>
    </location>
</feature>
<comment type="subunit">
    <text evidence="8">Forms a stable energy-coupling factor (ECF) transporter complex composed of 2 membrane-embedded substrate-binding proteins (S component), 2 ATP-binding proteins (A component) and 2 transmembrane proteins (T component).</text>
</comment>
<dbReference type="Proteomes" id="UP000252254">
    <property type="component" value="Unassembled WGS sequence"/>
</dbReference>
<organism evidence="10 11">
    <name type="scientific">Paraliobacillus ryukyuensis</name>
    <dbReference type="NCBI Taxonomy" id="200904"/>
    <lineage>
        <taxon>Bacteria</taxon>
        <taxon>Bacillati</taxon>
        <taxon>Bacillota</taxon>
        <taxon>Bacilli</taxon>
        <taxon>Bacillales</taxon>
        <taxon>Bacillaceae</taxon>
        <taxon>Paraliobacillus</taxon>
    </lineage>
</organism>
<evidence type="ECO:0000313" key="11">
    <source>
        <dbReference type="Proteomes" id="UP000252254"/>
    </source>
</evidence>
<dbReference type="PROSITE" id="PS00211">
    <property type="entry name" value="ABC_TRANSPORTER_1"/>
    <property type="match status" value="1"/>
</dbReference>
<proteinExistence type="inferred from homology"/>
<dbReference type="CDD" id="cd03225">
    <property type="entry name" value="ABC_cobalt_CbiO_domain1"/>
    <property type="match status" value="1"/>
</dbReference>
<dbReference type="SMART" id="SM00382">
    <property type="entry name" value="AAA"/>
    <property type="match status" value="1"/>
</dbReference>
<dbReference type="GO" id="GO:0015087">
    <property type="term" value="F:cobalt ion transmembrane transporter activity"/>
    <property type="evidence" value="ECO:0007669"/>
    <property type="project" value="UniProtKB-ARBA"/>
</dbReference>
<keyword evidence="5 8" id="KW-0067">ATP-binding</keyword>
<evidence type="ECO:0000256" key="3">
    <source>
        <dbReference type="ARBA" id="ARBA00022475"/>
    </source>
</evidence>
<dbReference type="Gene3D" id="3.40.50.300">
    <property type="entry name" value="P-loop containing nucleotide triphosphate hydrolases"/>
    <property type="match status" value="1"/>
</dbReference>
<dbReference type="PANTHER" id="PTHR43553:SF27">
    <property type="entry name" value="ENERGY-COUPLING FACTOR TRANSPORTER ATP-BINDING PROTEIN ECFA2"/>
    <property type="match status" value="1"/>
</dbReference>
<keyword evidence="11" id="KW-1185">Reference proteome</keyword>
<dbReference type="EMBL" id="QNRI01000012">
    <property type="protein sequence ID" value="RBO93227.1"/>
    <property type="molecule type" value="Genomic_DNA"/>
</dbReference>
<keyword evidence="4 8" id="KW-0547">Nucleotide-binding</keyword>
<dbReference type="SUPFAM" id="SSF52540">
    <property type="entry name" value="P-loop containing nucleoside triphosphate hydrolases"/>
    <property type="match status" value="1"/>
</dbReference>
<dbReference type="NCBIfam" id="NF010155">
    <property type="entry name" value="PRK13634.1"/>
    <property type="match status" value="1"/>
</dbReference>
<keyword evidence="7 8" id="KW-0472">Membrane</keyword>
<dbReference type="InterPro" id="IPR015856">
    <property type="entry name" value="ABC_transpr_CbiO/EcfA_su"/>
</dbReference>
<dbReference type="STRING" id="200904.GCA_900168775_03179"/>
<dbReference type="InterPro" id="IPR030946">
    <property type="entry name" value="EcfA2"/>
</dbReference>
<evidence type="ECO:0000256" key="8">
    <source>
        <dbReference type="RuleBase" id="RU365104"/>
    </source>
</evidence>
<dbReference type="EC" id="7.-.-.-" evidence="8"/>
<evidence type="ECO:0000256" key="1">
    <source>
        <dbReference type="ARBA" id="ARBA00004202"/>
    </source>
</evidence>
<comment type="function">
    <text evidence="8">ATP-binding (A) component of a common energy-coupling factor (ECF) ABC-transporter complex.</text>
</comment>
<dbReference type="GO" id="GO:0016887">
    <property type="term" value="F:ATP hydrolysis activity"/>
    <property type="evidence" value="ECO:0007669"/>
    <property type="project" value="InterPro"/>
</dbReference>
<comment type="similarity">
    <text evidence="8">Belongs to the ABC transporter superfamily. Energy-coupling factor EcfA family.</text>
</comment>
<dbReference type="InterPro" id="IPR003439">
    <property type="entry name" value="ABC_transporter-like_ATP-bd"/>
</dbReference>
<dbReference type="Pfam" id="PF00005">
    <property type="entry name" value="ABC_tran"/>
    <property type="match status" value="1"/>
</dbReference>
<dbReference type="GO" id="GO:0005524">
    <property type="term" value="F:ATP binding"/>
    <property type="evidence" value="ECO:0007669"/>
    <property type="project" value="UniProtKB-UniRule"/>
</dbReference>
<evidence type="ECO:0000256" key="4">
    <source>
        <dbReference type="ARBA" id="ARBA00022741"/>
    </source>
</evidence>
<evidence type="ECO:0000259" key="9">
    <source>
        <dbReference type="PROSITE" id="PS50893"/>
    </source>
</evidence>
<sequence length="290" mass="32778">MDISFNQVSYTYQPNTPFEHHALKDLSFTIPSGSFVAVVGHTGSGKSTLIQHLNGLLRPTAGKVQIGDYHLMANKKVTSIKSLRKHVGVVFQYPEHQLFEETIKKDIAFGPRNFNTPQAEIEKRIPEVMAAVNLPLAILERPPFDLSGGQMRRVAIAGVLAMDPSVLVLDEPTAGLDPKGQQQIMDMFYQLHQEKKLTTILVTHSMEDALRYADHMIILDHGSKYMEGRPVDIFKEKEKLQAVQLDLPEIIHFLRRIEERFGISIPYRKQTMAELATEIKTKLKGVSKHE</sequence>
<protein>
    <recommendedName>
        <fullName evidence="8">Energy-coupling factor transporter ATP-binding protein EcfA2</fullName>
        <ecNumber evidence="8">7.-.-.-</ecNumber>
    </recommendedName>
</protein>
<keyword evidence="3 8" id="KW-1003">Cell membrane</keyword>
<dbReference type="NCBIfam" id="TIGR04521">
    <property type="entry name" value="ECF_ATPase_2"/>
    <property type="match status" value="1"/>
</dbReference>
<accession>A0A366DT03</accession>
<dbReference type="InterPro" id="IPR050095">
    <property type="entry name" value="ECF_ABC_transporter_ATP-bd"/>
</dbReference>
<evidence type="ECO:0000256" key="2">
    <source>
        <dbReference type="ARBA" id="ARBA00022448"/>
    </source>
</evidence>
<dbReference type="InterPro" id="IPR027417">
    <property type="entry name" value="P-loop_NTPase"/>
</dbReference>
<evidence type="ECO:0000256" key="7">
    <source>
        <dbReference type="ARBA" id="ARBA00023136"/>
    </source>
</evidence>